<sequence>MEQMSLDLVGGLCTAPLWFALPRRRSIKRASLQFCPWQQRALRLPIRRLIRAASHFIWTRPDGKQFVCRTFRQLVARVYDYDGHLLQGLLRMVKR</sequence>
<gene>
    <name evidence="1" type="ORF">RALSY_30295</name>
</gene>
<proteinExistence type="predicted"/>
<dbReference type="AlphaFoldDB" id="G3A3T9"/>
<dbReference type="EMBL" id="FR854088">
    <property type="protein sequence ID" value="CCA88550.1"/>
    <property type="molecule type" value="Genomic_DNA"/>
</dbReference>
<reference evidence="1" key="1">
    <citation type="journal article" date="2011" name="PLoS ONE">
        <title>Ralstonia syzygii, the Blood Disease Bacterium and some Asian R. solanacearum strains form a single genomic species despite divergent lifestyles.</title>
        <authorList>
            <person name="Remenant B."/>
            <person name="de Cambiaire J.C."/>
            <person name="Cellier G."/>
            <person name="Jacobs J.M."/>
            <person name="Mangenot S."/>
            <person name="Barbe V."/>
            <person name="Lajus A."/>
            <person name="Vallenet D."/>
            <person name="Medigue C."/>
            <person name="Fegan M."/>
            <person name="Allen C."/>
            <person name="Prior P."/>
        </authorList>
    </citation>
    <scope>NUCLEOTIDE SEQUENCE</scope>
    <source>
        <strain evidence="1">R24</strain>
    </source>
</reference>
<name>G3A3T9_9RALS</name>
<evidence type="ECO:0000313" key="1">
    <source>
        <dbReference type="EMBL" id="CCA88550.1"/>
    </source>
</evidence>
<protein>
    <submittedName>
        <fullName evidence="1">Uncharacterized protein</fullName>
    </submittedName>
</protein>
<accession>G3A3T9</accession>
<reference evidence="1" key="2">
    <citation type="submission" date="2011-04" db="EMBL/GenBank/DDBJ databases">
        <authorList>
            <person name="Genoscope - CEA"/>
        </authorList>
    </citation>
    <scope>NUCLEOTIDE SEQUENCE</scope>
    <source>
        <strain evidence="1">R24</strain>
    </source>
</reference>
<organism evidence="1">
    <name type="scientific">Ralstonia syzygii R24</name>
    <dbReference type="NCBI Taxonomy" id="907261"/>
    <lineage>
        <taxon>Bacteria</taxon>
        <taxon>Pseudomonadati</taxon>
        <taxon>Pseudomonadota</taxon>
        <taxon>Betaproteobacteria</taxon>
        <taxon>Burkholderiales</taxon>
        <taxon>Burkholderiaceae</taxon>
        <taxon>Ralstonia</taxon>
        <taxon>Ralstonia solanacearum species complex</taxon>
    </lineage>
</organism>